<evidence type="ECO:0000313" key="1">
    <source>
        <dbReference type="EMBL" id="KAI9378582.1"/>
    </source>
</evidence>
<keyword evidence="2" id="KW-1185">Reference proteome</keyword>
<reference evidence="1 2" key="1">
    <citation type="journal article" date="2006" name="Science">
        <title>The genome of black cottonwood, Populus trichocarpa (Torr. &amp; Gray).</title>
        <authorList>
            <person name="Tuskan G.A."/>
            <person name="Difazio S."/>
            <person name="Jansson S."/>
            <person name="Bohlmann J."/>
            <person name="Grigoriev I."/>
            <person name="Hellsten U."/>
            <person name="Putnam N."/>
            <person name="Ralph S."/>
            <person name="Rombauts S."/>
            <person name="Salamov A."/>
            <person name="Schein J."/>
            <person name="Sterck L."/>
            <person name="Aerts A."/>
            <person name="Bhalerao R.R."/>
            <person name="Bhalerao R.P."/>
            <person name="Blaudez D."/>
            <person name="Boerjan W."/>
            <person name="Brun A."/>
            <person name="Brunner A."/>
            <person name="Busov V."/>
            <person name="Campbell M."/>
            <person name="Carlson J."/>
            <person name="Chalot M."/>
            <person name="Chapman J."/>
            <person name="Chen G.L."/>
            <person name="Cooper D."/>
            <person name="Coutinho P.M."/>
            <person name="Couturier J."/>
            <person name="Covert S."/>
            <person name="Cronk Q."/>
            <person name="Cunningham R."/>
            <person name="Davis J."/>
            <person name="Degroeve S."/>
            <person name="Dejardin A."/>
            <person name="Depamphilis C."/>
            <person name="Detter J."/>
            <person name="Dirks B."/>
            <person name="Dubchak I."/>
            <person name="Duplessis S."/>
            <person name="Ehlting J."/>
            <person name="Ellis B."/>
            <person name="Gendler K."/>
            <person name="Goodstein D."/>
            <person name="Gribskov M."/>
            <person name="Grimwood J."/>
            <person name="Groover A."/>
            <person name="Gunter L."/>
            <person name="Hamberger B."/>
            <person name="Heinze B."/>
            <person name="Helariutta Y."/>
            <person name="Henrissat B."/>
            <person name="Holligan D."/>
            <person name="Holt R."/>
            <person name="Huang W."/>
            <person name="Islam-Faridi N."/>
            <person name="Jones S."/>
            <person name="Jones-Rhoades M."/>
            <person name="Jorgensen R."/>
            <person name="Joshi C."/>
            <person name="Kangasjarvi J."/>
            <person name="Karlsson J."/>
            <person name="Kelleher C."/>
            <person name="Kirkpatrick R."/>
            <person name="Kirst M."/>
            <person name="Kohler A."/>
            <person name="Kalluri U."/>
            <person name="Larimer F."/>
            <person name="Leebens-Mack J."/>
            <person name="Leple J.C."/>
            <person name="Locascio P."/>
            <person name="Lou Y."/>
            <person name="Lucas S."/>
            <person name="Martin F."/>
            <person name="Montanini B."/>
            <person name="Napoli C."/>
            <person name="Nelson D.R."/>
            <person name="Nelson C."/>
            <person name="Nieminen K."/>
            <person name="Nilsson O."/>
            <person name="Pereda V."/>
            <person name="Peter G."/>
            <person name="Philippe R."/>
            <person name="Pilate G."/>
            <person name="Poliakov A."/>
            <person name="Razumovskaya J."/>
            <person name="Richardson P."/>
            <person name="Rinaldi C."/>
            <person name="Ritland K."/>
            <person name="Rouze P."/>
            <person name="Ryaboy D."/>
            <person name="Schmutz J."/>
            <person name="Schrader J."/>
            <person name="Segerman B."/>
            <person name="Shin H."/>
            <person name="Siddiqui A."/>
            <person name="Sterky F."/>
            <person name="Terry A."/>
            <person name="Tsai C.J."/>
            <person name="Uberbacher E."/>
            <person name="Unneberg P."/>
            <person name="Vahala J."/>
            <person name="Wall K."/>
            <person name="Wessler S."/>
            <person name="Yang G."/>
            <person name="Yin T."/>
            <person name="Douglas C."/>
            <person name="Marra M."/>
            <person name="Sandberg G."/>
            <person name="Van de Peer Y."/>
            <person name="Rokhsar D."/>
        </authorList>
    </citation>
    <scope>NUCLEOTIDE SEQUENCE [LARGE SCALE GENOMIC DNA]</scope>
    <source>
        <strain evidence="2">cv. Nisqually</strain>
    </source>
</reference>
<accession>A0ACC0RP35</accession>
<dbReference type="Proteomes" id="UP000006729">
    <property type="component" value="Chromosome 18"/>
</dbReference>
<organism evidence="1 2">
    <name type="scientific">Populus trichocarpa</name>
    <name type="common">Western balsam poplar</name>
    <name type="synonym">Populus balsamifera subsp. trichocarpa</name>
    <dbReference type="NCBI Taxonomy" id="3694"/>
    <lineage>
        <taxon>Eukaryota</taxon>
        <taxon>Viridiplantae</taxon>
        <taxon>Streptophyta</taxon>
        <taxon>Embryophyta</taxon>
        <taxon>Tracheophyta</taxon>
        <taxon>Spermatophyta</taxon>
        <taxon>Magnoliopsida</taxon>
        <taxon>eudicotyledons</taxon>
        <taxon>Gunneridae</taxon>
        <taxon>Pentapetalae</taxon>
        <taxon>rosids</taxon>
        <taxon>fabids</taxon>
        <taxon>Malpighiales</taxon>
        <taxon>Salicaceae</taxon>
        <taxon>Saliceae</taxon>
        <taxon>Populus</taxon>
    </lineage>
</organism>
<name>A0ACC0RP35_POPTR</name>
<proteinExistence type="predicted"/>
<dbReference type="EMBL" id="CM009307">
    <property type="protein sequence ID" value="KAI9378582.1"/>
    <property type="molecule type" value="Genomic_DNA"/>
</dbReference>
<protein>
    <submittedName>
        <fullName evidence="1">Uncharacterized protein</fullName>
    </submittedName>
</protein>
<sequence length="105" mass="11470">MHNPPPPEPRHQPGHPPPEPHPPPPGPPQREPPPPRGHSPPPPGPHAPPSGPPHREPPPPGPRAPPPDHHRPYSPVILFSLPVCVCVTCLLFHSRRNMYGAWIIN</sequence>
<gene>
    <name evidence="1" type="ORF">POPTR_018G114801v4</name>
</gene>
<comment type="caution">
    <text evidence="1">The sequence shown here is derived from an EMBL/GenBank/DDBJ whole genome shotgun (WGS) entry which is preliminary data.</text>
</comment>
<evidence type="ECO:0000313" key="2">
    <source>
        <dbReference type="Proteomes" id="UP000006729"/>
    </source>
</evidence>